<keyword evidence="2" id="KW-1185">Reference proteome</keyword>
<reference evidence="1 2" key="1">
    <citation type="submission" date="2021-03" db="EMBL/GenBank/DDBJ databases">
        <title>Genomic Encyclopedia of Type Strains, Phase IV (KMG-IV): sequencing the most valuable type-strain genomes for metagenomic binning, comparative biology and taxonomic classification.</title>
        <authorList>
            <person name="Goeker M."/>
        </authorList>
    </citation>
    <scope>NUCLEOTIDE SEQUENCE [LARGE SCALE GENOMIC DNA]</scope>
    <source>
        <strain evidence="1 2">DSM 12287</strain>
    </source>
</reference>
<dbReference type="OrthoDB" id="325206at2157"/>
<comment type="caution">
    <text evidence="1">The sequence shown here is derived from an EMBL/GenBank/DDBJ whole genome shotgun (WGS) entry which is preliminary data.</text>
</comment>
<dbReference type="Proteomes" id="UP000770586">
    <property type="component" value="Unassembled WGS sequence"/>
</dbReference>
<proteinExistence type="predicted"/>
<evidence type="ECO:0000313" key="1">
    <source>
        <dbReference type="EMBL" id="MBP1902589.1"/>
    </source>
</evidence>
<gene>
    <name evidence="1" type="ORF">J2744_002282</name>
</gene>
<protein>
    <submittedName>
        <fullName evidence="1">Uncharacterized protein</fullName>
    </submittedName>
</protein>
<accession>A0A8J7R5S5</accession>
<name>A0A8J7R5S5_9EURY</name>
<dbReference type="InterPro" id="IPR055951">
    <property type="entry name" value="DUF7529"/>
</dbReference>
<dbReference type="AlphaFoldDB" id="A0A8J7R5S5"/>
<dbReference type="EMBL" id="JAGGKE010000010">
    <property type="protein sequence ID" value="MBP1902589.1"/>
    <property type="molecule type" value="Genomic_DNA"/>
</dbReference>
<evidence type="ECO:0000313" key="2">
    <source>
        <dbReference type="Proteomes" id="UP000770586"/>
    </source>
</evidence>
<dbReference type="RefSeq" id="WP_210113455.1">
    <property type="nucleotide sequence ID" value="NZ_BAAADX010000004.1"/>
</dbReference>
<sequence length="151" mass="15720">MNGPDPGPRWGAVEEDAESTAAAYRERGWTAIAGHPGQVNPVADAARIDVLLPESEFDAALSAVDEAAIDGVDVYAGAAGGVAYRLVVATDEAAQVAICVPTYLERDDLAALRAAAEAAGSLTVRLRPLDDRDSVEIAIDDPAVFFDAPEE</sequence>
<dbReference type="Pfam" id="PF24373">
    <property type="entry name" value="DUF7529"/>
    <property type="match status" value="1"/>
</dbReference>
<organism evidence="1 2">
    <name type="scientific">Halorubrum trapanicum</name>
    <dbReference type="NCBI Taxonomy" id="29284"/>
    <lineage>
        <taxon>Archaea</taxon>
        <taxon>Methanobacteriati</taxon>
        <taxon>Methanobacteriota</taxon>
        <taxon>Stenosarchaea group</taxon>
        <taxon>Halobacteria</taxon>
        <taxon>Halobacteriales</taxon>
        <taxon>Haloferacaceae</taxon>
        <taxon>Halorubrum</taxon>
    </lineage>
</organism>